<keyword evidence="5" id="KW-1185">Reference proteome</keyword>
<dbReference type="GO" id="GO:0009055">
    <property type="term" value="F:electron transfer activity"/>
    <property type="evidence" value="ECO:0007669"/>
    <property type="project" value="TreeGrafter"/>
</dbReference>
<dbReference type="AlphaFoldDB" id="A0A099UHK6"/>
<evidence type="ECO:0000256" key="1">
    <source>
        <dbReference type="ARBA" id="ARBA00023002"/>
    </source>
</evidence>
<dbReference type="EMBL" id="JRPF02000003">
    <property type="protein sequence ID" value="TLD78969.1"/>
    <property type="molecule type" value="Genomic_DNA"/>
</dbReference>
<evidence type="ECO:0000313" key="4">
    <source>
        <dbReference type="EMBL" id="TLD78969.1"/>
    </source>
</evidence>
<name>A0A099UHK6_9HELI</name>
<evidence type="ECO:0000313" key="3">
    <source>
        <dbReference type="EMBL" id="CUU40997.1"/>
    </source>
</evidence>
<dbReference type="InterPro" id="IPR029039">
    <property type="entry name" value="Flavoprotein-like_sf"/>
</dbReference>
<accession>A0A099UHK6</accession>
<dbReference type="Proteomes" id="UP000064525">
    <property type="component" value="Chromosome I"/>
</dbReference>
<dbReference type="GO" id="GO:0003955">
    <property type="term" value="F:NAD(P)H dehydrogenase (quinone) activity"/>
    <property type="evidence" value="ECO:0007669"/>
    <property type="project" value="TreeGrafter"/>
</dbReference>
<dbReference type="InterPro" id="IPR046980">
    <property type="entry name" value="KefG/KefF"/>
</dbReference>
<dbReference type="PANTHER" id="PTHR47307">
    <property type="entry name" value="GLUTATHIONE-REGULATED POTASSIUM-EFFLUX SYSTEM ANCILLARY PROTEIN KEFG"/>
    <property type="match status" value="1"/>
</dbReference>
<dbReference type="InterPro" id="IPR003680">
    <property type="entry name" value="Flavodoxin_fold"/>
</dbReference>
<reference evidence="3" key="3">
    <citation type="submission" date="2015-11" db="EMBL/GenBank/DDBJ databases">
        <authorList>
            <person name="Zhang Y."/>
            <person name="Guo Z."/>
        </authorList>
    </citation>
    <scope>NUCLEOTIDE SEQUENCE</scope>
    <source>
        <strain evidence="3">1</strain>
    </source>
</reference>
<evidence type="ECO:0000313" key="6">
    <source>
        <dbReference type="Proteomes" id="UP000064525"/>
    </source>
</evidence>
<keyword evidence="1 3" id="KW-0560">Oxidoreductase</keyword>
<dbReference type="EC" id="1.6.99.-" evidence="3"/>
<dbReference type="KEGG" id="hty:BN2458_PEG2114"/>
<reference evidence="4 5" key="1">
    <citation type="journal article" date="2014" name="Genome Announc.">
        <title>Draft genome sequences of eight enterohepatic helicobacter species isolated from both laboratory and wild rodents.</title>
        <authorList>
            <person name="Sheh A."/>
            <person name="Shen Z."/>
            <person name="Fox J.G."/>
        </authorList>
    </citation>
    <scope>NUCLEOTIDE SEQUENCE [LARGE SCALE GENOMIC DNA]</scope>
    <source>
        <strain evidence="4 5">MIT 98-6810</strain>
    </source>
</reference>
<dbReference type="EMBL" id="LN907858">
    <property type="protein sequence ID" value="CUU40997.1"/>
    <property type="molecule type" value="Genomic_DNA"/>
</dbReference>
<proteinExistence type="predicted"/>
<protein>
    <submittedName>
        <fullName evidence="4">Flavodoxin family protein</fullName>
    </submittedName>
    <submittedName>
        <fullName evidence="3">NAD(P)H oxidoreductase YRKL @ Putative NADPH-quinone reductase (Modulator of drug activity B) @ Flavodoxin 2</fullName>
        <ecNumber evidence="3">1.6.99.-</ecNumber>
    </submittedName>
</protein>
<feature type="domain" description="Flavodoxin-like fold" evidence="2">
    <location>
        <begin position="1"/>
        <end position="161"/>
    </location>
</feature>
<dbReference type="STRING" id="76936.BN2458_PEG2114"/>
<reference evidence="6" key="2">
    <citation type="submission" date="2015-11" db="EMBL/GenBank/DDBJ databases">
        <authorList>
            <person name="Anvar S.Y."/>
        </authorList>
    </citation>
    <scope>NUCLEOTIDE SEQUENCE [LARGE SCALE GENOMIC DNA]</scope>
</reference>
<dbReference type="Proteomes" id="UP000029925">
    <property type="component" value="Unassembled WGS sequence"/>
</dbReference>
<dbReference type="PATRIC" id="fig|76936.10.peg.2063"/>
<dbReference type="RefSeq" id="WP_034326366.1">
    <property type="nucleotide sequence ID" value="NZ_CAJTQN010000001.1"/>
</dbReference>
<evidence type="ECO:0000259" key="2">
    <source>
        <dbReference type="Pfam" id="PF02525"/>
    </source>
</evidence>
<dbReference type="GO" id="GO:0010181">
    <property type="term" value="F:FMN binding"/>
    <property type="evidence" value="ECO:0007669"/>
    <property type="project" value="TreeGrafter"/>
</dbReference>
<dbReference type="GeneID" id="78152209"/>
<dbReference type="PANTHER" id="PTHR47307:SF1">
    <property type="entry name" value="GLUTATHIONE-REGULATED POTASSIUM-EFFLUX SYSTEM ANCILLARY PROTEIN KEFG"/>
    <property type="match status" value="1"/>
</dbReference>
<evidence type="ECO:0000313" key="5">
    <source>
        <dbReference type="Proteomes" id="UP000029925"/>
    </source>
</evidence>
<dbReference type="Gene3D" id="3.40.50.360">
    <property type="match status" value="1"/>
</dbReference>
<dbReference type="Pfam" id="PF02525">
    <property type="entry name" value="Flavodoxin_2"/>
    <property type="match status" value="1"/>
</dbReference>
<dbReference type="OrthoDB" id="9798454at2"/>
<dbReference type="SUPFAM" id="SSF52218">
    <property type="entry name" value="Flavoproteins"/>
    <property type="match status" value="1"/>
</dbReference>
<organism evidence="3 6">
    <name type="scientific">Helicobacter typhlonius</name>
    <dbReference type="NCBI Taxonomy" id="76936"/>
    <lineage>
        <taxon>Bacteria</taxon>
        <taxon>Pseudomonadati</taxon>
        <taxon>Campylobacterota</taxon>
        <taxon>Epsilonproteobacteria</taxon>
        <taxon>Campylobacterales</taxon>
        <taxon>Helicobacteraceae</taxon>
        <taxon>Helicobacter</taxon>
    </lineage>
</organism>
<gene>
    <name evidence="3" type="ORF">BN2458_PEG2114</name>
    <name evidence="4" type="ORF">LS75_004275</name>
</gene>
<sequence>MQTLLIFSHTFWADSKVNRALLEAAKALPNVRIHNLNEIYKDGKIDVDSEIKLLQESEKIIFQFPLFWFSTPALMKEWQDLVLSKIHYSANPKLLEGKKFSIITTAGGEAKSYDGHHGYSLETLLSPIKQAFSYSFCDVLESYAIFKAKPDNLPVQEYLKQLQ</sequence>